<dbReference type="OrthoDB" id="8552908at2"/>
<dbReference type="PROSITE" id="PS00154">
    <property type="entry name" value="ATPASE_E1_E2"/>
    <property type="match status" value="1"/>
</dbReference>
<organism evidence="15 16">
    <name type="scientific">Aquitalea magnusonii</name>
    <dbReference type="NCBI Taxonomy" id="332411"/>
    <lineage>
        <taxon>Bacteria</taxon>
        <taxon>Pseudomonadati</taxon>
        <taxon>Pseudomonadota</taxon>
        <taxon>Betaproteobacteria</taxon>
        <taxon>Neisseriales</taxon>
        <taxon>Chromobacteriaceae</taxon>
        <taxon>Aquitalea</taxon>
    </lineage>
</organism>
<dbReference type="InterPro" id="IPR036163">
    <property type="entry name" value="HMA_dom_sf"/>
</dbReference>
<evidence type="ECO:0000313" key="15">
    <source>
        <dbReference type="EMBL" id="BBF85459.1"/>
    </source>
</evidence>
<dbReference type="SUPFAM" id="SSF55008">
    <property type="entry name" value="HMA, heavy metal-associated domain"/>
    <property type="match status" value="1"/>
</dbReference>
<keyword evidence="5 12" id="KW-0547">Nucleotide-binding</keyword>
<gene>
    <name evidence="15" type="ORF">DLM_1843</name>
</gene>
<feature type="transmembrane region" description="Helical" evidence="12">
    <location>
        <begin position="727"/>
        <end position="748"/>
    </location>
</feature>
<feature type="region of interest" description="Disordered" evidence="13">
    <location>
        <begin position="1"/>
        <end position="33"/>
    </location>
</feature>
<dbReference type="AlphaFoldDB" id="A0A3G9GFP1"/>
<dbReference type="GO" id="GO:0015086">
    <property type="term" value="F:cadmium ion transmembrane transporter activity"/>
    <property type="evidence" value="ECO:0007669"/>
    <property type="project" value="TreeGrafter"/>
</dbReference>
<dbReference type="Gene3D" id="3.40.1110.10">
    <property type="entry name" value="Calcium-transporting ATPase, cytoplasmic domain N"/>
    <property type="match status" value="1"/>
</dbReference>
<dbReference type="Proteomes" id="UP000198290">
    <property type="component" value="Chromosome"/>
</dbReference>
<dbReference type="EMBL" id="AP018823">
    <property type="protein sequence ID" value="BBF85459.1"/>
    <property type="molecule type" value="Genomic_DNA"/>
</dbReference>
<dbReference type="InterPro" id="IPR023299">
    <property type="entry name" value="ATPase_P-typ_cyto_dom_N"/>
</dbReference>
<dbReference type="InterPro" id="IPR051014">
    <property type="entry name" value="Cation_Transport_ATPase_IB"/>
</dbReference>
<evidence type="ECO:0000256" key="4">
    <source>
        <dbReference type="ARBA" id="ARBA00022723"/>
    </source>
</evidence>
<evidence type="ECO:0000256" key="1">
    <source>
        <dbReference type="ARBA" id="ARBA00004141"/>
    </source>
</evidence>
<dbReference type="Gene3D" id="3.40.50.1000">
    <property type="entry name" value="HAD superfamily/HAD-like"/>
    <property type="match status" value="1"/>
</dbReference>
<keyword evidence="16" id="KW-1185">Reference proteome</keyword>
<dbReference type="Pfam" id="PF00702">
    <property type="entry name" value="Hydrolase"/>
    <property type="match status" value="1"/>
</dbReference>
<evidence type="ECO:0000256" key="12">
    <source>
        <dbReference type="RuleBase" id="RU362081"/>
    </source>
</evidence>
<comment type="subcellular location">
    <subcellularLocation>
        <location evidence="12">Cell membrane</location>
    </subcellularLocation>
    <subcellularLocation>
        <location evidence="1">Membrane</location>
        <topology evidence="1">Multi-pass membrane protein</topology>
    </subcellularLocation>
</comment>
<evidence type="ECO:0000256" key="13">
    <source>
        <dbReference type="SAM" id="MobiDB-lite"/>
    </source>
</evidence>
<keyword evidence="6 12" id="KW-0067">ATP-binding</keyword>
<dbReference type="GO" id="GO:0016887">
    <property type="term" value="F:ATP hydrolysis activity"/>
    <property type="evidence" value="ECO:0007669"/>
    <property type="project" value="InterPro"/>
</dbReference>
<feature type="domain" description="HMA" evidence="14">
    <location>
        <begin position="56"/>
        <end position="120"/>
    </location>
</feature>
<keyword evidence="9 12" id="KW-0472">Membrane</keyword>
<feature type="transmembrane region" description="Helical" evidence="12">
    <location>
        <begin position="365"/>
        <end position="384"/>
    </location>
</feature>
<reference evidence="16" key="3">
    <citation type="journal article" date="2017" name="Plant Physiol. Biochem.">
        <title>Differential oxidative and antioxidative response of duckweed Lemna minor toward plant growth promoting/inhibiting bacteria.</title>
        <authorList>
            <person name="Ishizawa H."/>
            <person name="Kuroda M."/>
            <person name="Morikawa M."/>
            <person name="Ike M."/>
        </authorList>
    </citation>
    <scope>NUCLEOTIDE SEQUENCE [LARGE SCALE GENOMIC DNA]</scope>
    <source>
        <strain evidence="16">H3</strain>
    </source>
</reference>
<dbReference type="PRINTS" id="PR00941">
    <property type="entry name" value="CDATPASE"/>
</dbReference>
<evidence type="ECO:0000256" key="11">
    <source>
        <dbReference type="ARBA" id="ARBA00047308"/>
    </source>
</evidence>
<dbReference type="SUPFAM" id="SSF81665">
    <property type="entry name" value="Calcium ATPase, transmembrane domain M"/>
    <property type="match status" value="1"/>
</dbReference>
<dbReference type="SFLD" id="SFLDS00003">
    <property type="entry name" value="Haloacid_Dehalogenase"/>
    <property type="match status" value="1"/>
</dbReference>
<evidence type="ECO:0000259" key="14">
    <source>
        <dbReference type="PROSITE" id="PS50846"/>
    </source>
</evidence>
<dbReference type="PRINTS" id="PR00119">
    <property type="entry name" value="CATATPASE"/>
</dbReference>
<dbReference type="InterPro" id="IPR036412">
    <property type="entry name" value="HAD-like_sf"/>
</dbReference>
<dbReference type="PANTHER" id="PTHR48085">
    <property type="entry name" value="CADMIUM/ZINC-TRANSPORTING ATPASE HMA2-RELATED"/>
    <property type="match status" value="1"/>
</dbReference>
<evidence type="ECO:0000313" key="16">
    <source>
        <dbReference type="Proteomes" id="UP000198290"/>
    </source>
</evidence>
<dbReference type="GO" id="GO:0016463">
    <property type="term" value="F:P-type zinc transporter activity"/>
    <property type="evidence" value="ECO:0007669"/>
    <property type="project" value="UniProtKB-EC"/>
</dbReference>
<dbReference type="Gene3D" id="2.70.150.10">
    <property type="entry name" value="Calcium-transporting ATPase, cytoplasmic transduction domain A"/>
    <property type="match status" value="1"/>
</dbReference>
<keyword evidence="3 12" id="KW-0812">Transmembrane</keyword>
<feature type="transmembrane region" description="Helical" evidence="12">
    <location>
        <begin position="161"/>
        <end position="180"/>
    </location>
</feature>
<name>A0A3G9GFP1_9NEIS</name>
<dbReference type="Gene3D" id="3.30.70.100">
    <property type="match status" value="1"/>
</dbReference>
<dbReference type="NCBIfam" id="TIGR01525">
    <property type="entry name" value="ATPase-IB_hvy"/>
    <property type="match status" value="1"/>
</dbReference>
<comment type="catalytic activity">
    <reaction evidence="11">
        <text>Zn(2+)(in) + ATP + H2O = Zn(2+)(out) + ADP + phosphate + H(+)</text>
        <dbReference type="Rhea" id="RHEA:20621"/>
        <dbReference type="ChEBI" id="CHEBI:15377"/>
        <dbReference type="ChEBI" id="CHEBI:15378"/>
        <dbReference type="ChEBI" id="CHEBI:29105"/>
        <dbReference type="ChEBI" id="CHEBI:30616"/>
        <dbReference type="ChEBI" id="CHEBI:43474"/>
        <dbReference type="ChEBI" id="CHEBI:456216"/>
        <dbReference type="EC" id="7.2.2.12"/>
    </reaction>
</comment>
<protein>
    <recommendedName>
        <fullName evidence="10">P-type Zn(2+) transporter</fullName>
        <ecNumber evidence="10">7.2.2.12</ecNumber>
    </recommendedName>
</protein>
<feature type="transmembrane region" description="Helical" evidence="12">
    <location>
        <begin position="700"/>
        <end position="721"/>
    </location>
</feature>
<dbReference type="InterPro" id="IPR018303">
    <property type="entry name" value="ATPase_P-typ_P_site"/>
</dbReference>
<dbReference type="InterPro" id="IPR008250">
    <property type="entry name" value="ATPase_P-typ_transduc_dom_A_sf"/>
</dbReference>
<dbReference type="NCBIfam" id="TIGR01494">
    <property type="entry name" value="ATPase_P-type"/>
    <property type="match status" value="1"/>
</dbReference>
<dbReference type="InterPro" id="IPR044492">
    <property type="entry name" value="P_typ_ATPase_HD_dom"/>
</dbReference>
<keyword evidence="8 12" id="KW-1133">Transmembrane helix</keyword>
<accession>A0A3G9GFP1</accession>
<evidence type="ECO:0000256" key="5">
    <source>
        <dbReference type="ARBA" id="ARBA00022741"/>
    </source>
</evidence>
<keyword evidence="12" id="KW-1003">Cell membrane</keyword>
<keyword evidence="7" id="KW-1278">Translocase</keyword>
<keyword evidence="4 12" id="KW-0479">Metal-binding</keyword>
<dbReference type="PROSITE" id="PS50846">
    <property type="entry name" value="HMA_2"/>
    <property type="match status" value="1"/>
</dbReference>
<dbReference type="GO" id="GO:0005524">
    <property type="term" value="F:ATP binding"/>
    <property type="evidence" value="ECO:0007669"/>
    <property type="project" value="UniProtKB-UniRule"/>
</dbReference>
<dbReference type="InterPro" id="IPR059000">
    <property type="entry name" value="ATPase_P-type_domA"/>
</dbReference>
<dbReference type="SFLD" id="SFLDG00002">
    <property type="entry name" value="C1.7:_P-type_atpase_like"/>
    <property type="match status" value="1"/>
</dbReference>
<evidence type="ECO:0000256" key="8">
    <source>
        <dbReference type="ARBA" id="ARBA00022989"/>
    </source>
</evidence>
<dbReference type="Pfam" id="PF00403">
    <property type="entry name" value="HMA"/>
    <property type="match status" value="1"/>
</dbReference>
<dbReference type="EC" id="7.2.2.12" evidence="10"/>
<evidence type="ECO:0000256" key="9">
    <source>
        <dbReference type="ARBA" id="ARBA00023136"/>
    </source>
</evidence>
<evidence type="ECO:0000256" key="7">
    <source>
        <dbReference type="ARBA" id="ARBA00022967"/>
    </source>
</evidence>
<dbReference type="PANTHER" id="PTHR48085:SF5">
    <property type="entry name" value="CADMIUM_ZINC-TRANSPORTING ATPASE HMA4-RELATED"/>
    <property type="match status" value="1"/>
</dbReference>
<dbReference type="GO" id="GO:0046872">
    <property type="term" value="F:metal ion binding"/>
    <property type="evidence" value="ECO:0007669"/>
    <property type="project" value="UniProtKB-KW"/>
</dbReference>
<dbReference type="InterPro" id="IPR027256">
    <property type="entry name" value="P-typ_ATPase_IB"/>
</dbReference>
<dbReference type="SUPFAM" id="SSF81653">
    <property type="entry name" value="Calcium ATPase, transduction domain A"/>
    <property type="match status" value="1"/>
</dbReference>
<evidence type="ECO:0000256" key="6">
    <source>
        <dbReference type="ARBA" id="ARBA00022840"/>
    </source>
</evidence>
<dbReference type="SFLD" id="SFLDF00027">
    <property type="entry name" value="p-type_atpase"/>
    <property type="match status" value="1"/>
</dbReference>
<dbReference type="SUPFAM" id="SSF56784">
    <property type="entry name" value="HAD-like"/>
    <property type="match status" value="1"/>
</dbReference>
<sequence length="750" mass="79079">MQHSHPHQHDQTKPAPNGPAYRKKTHAHETDTACCSSAMPDAAQAPAAAETRDGLQHTPIRILQMDCPTEEALIRKQLSSLPGVEALEFRLMQRLLTVTHQPAALPAILAAISSLGFTPETADKQTQPALATKPTSAWWPLALAGGAALAAEVADWLQAPAWLAAMLALLAIMGSGIGTYKKGWVALRHLTLNINALMSIAVTGALLLGQWPEAAMVMVLFTLAERIEARSLDRARNAIDSLLQLSPPQATVLQADGSWQATALADIRIGSIARVAPGERIALDGEVIRGHSSVNQSAMTGESMPVEKQPGDSVFAGTLNESGSFEYRVDALAGDTMLARITHAVEQAQDAKAPTQRFVDRFARIYTPVVFLLALGVAVLPPLLGAGNWQDWIYKALVLLVIACPCALVISTPVTVVSGLAAAARRGILIKGGIWLEQGRRLRWLALDKTGTITHGKPEQTGWQLLVPGDAANVRSLAASLASHSDHPASRAVARAAAQDNIALQPVSSFSALPGLGVQGEIAGRTLWLGNYRLAQQQGLGSAALQSLLEQQQIQGNSVVLLLDEVSVLALFTVADTVRPDSRAAIAALQQLGIRTIMLSGDNQHTVSAMAASVGMDQARGELLPQDKADVLASLAGDGLVGMVGDGINDAPALAQADIGFAMGAMGSDTAIETADVALMEDNLARLPDFVRLSRATHTILVQNIALALGIKAVFLLLTLLGMGSMWMAVFADVGASLLVVGNGLRLLRK</sequence>
<dbReference type="InterPro" id="IPR001757">
    <property type="entry name" value="P_typ_ATPase"/>
</dbReference>
<evidence type="ECO:0000256" key="2">
    <source>
        <dbReference type="ARBA" id="ARBA00006024"/>
    </source>
</evidence>
<evidence type="ECO:0000256" key="10">
    <source>
        <dbReference type="ARBA" id="ARBA00039097"/>
    </source>
</evidence>
<dbReference type="InterPro" id="IPR023298">
    <property type="entry name" value="ATPase_P-typ_TM_dom_sf"/>
</dbReference>
<reference evidence="16" key="1">
    <citation type="journal article" date="2017" name="Biotechnol. Biofuels">
        <title>Evaluation of environmental bacterial communities as a factor affecting the growth of duckweed Lemna minor.</title>
        <authorList>
            <person name="Ishizawa H."/>
            <person name="Kuroda M."/>
            <person name="Morikawa M."/>
            <person name="Ike M."/>
        </authorList>
    </citation>
    <scope>NUCLEOTIDE SEQUENCE [LARGE SCALE GENOMIC DNA]</scope>
    <source>
        <strain evidence="16">H3</strain>
    </source>
</reference>
<dbReference type="RefSeq" id="WP_089083337.1">
    <property type="nucleotide sequence ID" value="NZ_AP018823.1"/>
</dbReference>
<proteinExistence type="inferred from homology"/>
<dbReference type="InterPro" id="IPR023214">
    <property type="entry name" value="HAD_sf"/>
</dbReference>
<evidence type="ECO:0000256" key="3">
    <source>
        <dbReference type="ARBA" id="ARBA00022692"/>
    </source>
</evidence>
<dbReference type="FunFam" id="2.70.150.10:FF:000002">
    <property type="entry name" value="Copper-transporting ATPase 1, putative"/>
    <property type="match status" value="1"/>
</dbReference>
<dbReference type="GO" id="GO:0005886">
    <property type="term" value="C:plasma membrane"/>
    <property type="evidence" value="ECO:0007669"/>
    <property type="project" value="UniProtKB-SubCell"/>
</dbReference>
<dbReference type="Pfam" id="PF00122">
    <property type="entry name" value="E1-E2_ATPase"/>
    <property type="match status" value="1"/>
</dbReference>
<feature type="transmembrane region" description="Helical" evidence="12">
    <location>
        <begin position="396"/>
        <end position="423"/>
    </location>
</feature>
<comment type="similarity">
    <text evidence="2 12">Belongs to the cation transport ATPase (P-type) (TC 3.A.3) family. Type IB subfamily.</text>
</comment>
<reference evidence="15 16" key="2">
    <citation type="journal article" date="2017" name="Genome Announc.">
        <title>Draft genome sequence of Aquitalea magnusonii strain H3, a plant growth-promoting bacterium of duckweed Lemna minor.</title>
        <authorList>
            <person name="Ishizawa H."/>
            <person name="Kuroda M."/>
            <person name="Ike M."/>
        </authorList>
    </citation>
    <scope>NUCLEOTIDE SEQUENCE [LARGE SCALE GENOMIC DNA]</scope>
    <source>
        <strain evidence="15 16">H3</strain>
    </source>
</reference>
<dbReference type="KEGG" id="amah:DLM_1843"/>
<keyword evidence="15" id="KW-0378">Hydrolase</keyword>
<dbReference type="InterPro" id="IPR006121">
    <property type="entry name" value="HMA_dom"/>
</dbReference>